<protein>
    <recommendedName>
        <fullName evidence="3">Haloacid dehalogenase-like hydrolase domain-containing protein 3</fullName>
    </recommendedName>
</protein>
<dbReference type="Pfam" id="PF00702">
    <property type="entry name" value="Hydrolase"/>
    <property type="match status" value="1"/>
</dbReference>
<dbReference type="InterPro" id="IPR036412">
    <property type="entry name" value="HAD-like_sf"/>
</dbReference>
<evidence type="ECO:0000256" key="1">
    <source>
        <dbReference type="SAM" id="SignalP"/>
    </source>
</evidence>
<accession>A0A7S4AX55</accession>
<name>A0A7S4AX55_9STRA</name>
<gene>
    <name evidence="2" type="ORF">PAUS00366_LOCUS22621</name>
</gene>
<reference evidence="2" key="1">
    <citation type="submission" date="2021-01" db="EMBL/GenBank/DDBJ databases">
        <authorList>
            <person name="Corre E."/>
            <person name="Pelletier E."/>
            <person name="Niang G."/>
            <person name="Scheremetjew M."/>
            <person name="Finn R."/>
            <person name="Kale V."/>
            <person name="Holt S."/>
            <person name="Cochrane G."/>
            <person name="Meng A."/>
            <person name="Brown T."/>
            <person name="Cohen L."/>
        </authorList>
    </citation>
    <scope>NUCLEOTIDE SEQUENCE</scope>
    <source>
        <strain evidence="2">10249 10 AB</strain>
    </source>
</reference>
<evidence type="ECO:0000313" key="2">
    <source>
        <dbReference type="EMBL" id="CAE0729836.1"/>
    </source>
</evidence>
<dbReference type="Gene3D" id="3.40.50.1000">
    <property type="entry name" value="HAD superfamily/HAD-like"/>
    <property type="match status" value="1"/>
</dbReference>
<dbReference type="SFLD" id="SFLDG01129">
    <property type="entry name" value="C1.5:_HAD__Beta-PGM__Phosphata"/>
    <property type="match status" value="1"/>
</dbReference>
<dbReference type="InterPro" id="IPR006439">
    <property type="entry name" value="HAD-SF_hydro_IA"/>
</dbReference>
<dbReference type="Gene3D" id="1.10.150.720">
    <property type="entry name" value="Haloacid dehalogenase-like hydrolase"/>
    <property type="match status" value="1"/>
</dbReference>
<feature type="signal peptide" evidence="1">
    <location>
        <begin position="1"/>
        <end position="35"/>
    </location>
</feature>
<dbReference type="SUPFAM" id="SSF56784">
    <property type="entry name" value="HAD-like"/>
    <property type="match status" value="1"/>
</dbReference>
<feature type="chain" id="PRO_5030758222" description="Haloacid dehalogenase-like hydrolase domain-containing protein 3" evidence="1">
    <location>
        <begin position="36"/>
        <end position="324"/>
    </location>
</feature>
<organism evidence="2">
    <name type="scientific">Pseudo-nitzschia australis</name>
    <dbReference type="NCBI Taxonomy" id="44445"/>
    <lineage>
        <taxon>Eukaryota</taxon>
        <taxon>Sar</taxon>
        <taxon>Stramenopiles</taxon>
        <taxon>Ochrophyta</taxon>
        <taxon>Bacillariophyta</taxon>
        <taxon>Bacillariophyceae</taxon>
        <taxon>Bacillariophycidae</taxon>
        <taxon>Bacillariales</taxon>
        <taxon>Bacillariaceae</taxon>
        <taxon>Pseudo-nitzschia</taxon>
    </lineage>
</organism>
<dbReference type="SFLD" id="SFLDS00003">
    <property type="entry name" value="Haloacid_Dehalogenase"/>
    <property type="match status" value="1"/>
</dbReference>
<keyword evidence="1" id="KW-0732">Signal</keyword>
<dbReference type="AlphaFoldDB" id="A0A7S4AX55"/>
<evidence type="ECO:0008006" key="3">
    <source>
        <dbReference type="Google" id="ProtNLM"/>
    </source>
</evidence>
<dbReference type="EMBL" id="HBIX01034629">
    <property type="protein sequence ID" value="CAE0729836.1"/>
    <property type="molecule type" value="Transcribed_RNA"/>
</dbReference>
<dbReference type="PANTHER" id="PTHR47105:SF1">
    <property type="entry name" value="OS06G0665100 PROTEIN"/>
    <property type="match status" value="1"/>
</dbReference>
<dbReference type="InterPro" id="IPR044924">
    <property type="entry name" value="HAD-SF_hydro_IA_REG-2-like_cap"/>
</dbReference>
<dbReference type="PANTHER" id="PTHR47105">
    <property type="entry name" value="OS02G0173600 PROTEIN"/>
    <property type="match status" value="1"/>
</dbReference>
<proteinExistence type="predicted"/>
<dbReference type="NCBIfam" id="TIGR01549">
    <property type="entry name" value="HAD-SF-IA-v1"/>
    <property type="match status" value="1"/>
</dbReference>
<sequence length="324" mass="36461">MFTISFSFVPSIVGISLFWSCALVAALSLSPTTSSKPSLDSSNIRAISLDVTGTLLATKEPVVKSYCDAASWAKLPNIPTQQDFKAGFKVAFRERSIESPCFGGVEGISGRDWWLETVRRVLDSALLESNMENNECSYTEEEFQRYFRRVYQHFGSPGGYMVLDDAQSFLSSVEQQQQLLQDNDKDKLVLGITSNTPIRHMESVLPMLDCLHDKFSWFTCSQEIGHEKPSPQIFQDAFEKAKFWLEDPDLEKEAILHIGDSYTNDYCGARAYGFQALLLDRSDHPNVTTYQDWLEAPDYPGKSLEDVQANTITSLEEVANLLVL</sequence>
<dbReference type="InterPro" id="IPR023214">
    <property type="entry name" value="HAD_sf"/>
</dbReference>